<dbReference type="EMBL" id="CP058998">
    <property type="protein sequence ID" value="QLJ53108.1"/>
    <property type="molecule type" value="Genomic_DNA"/>
</dbReference>
<dbReference type="Pfam" id="PF04587">
    <property type="entry name" value="ADP_PFK_GK"/>
    <property type="match status" value="1"/>
</dbReference>
<dbReference type="Gene3D" id="3.40.1190.20">
    <property type="match status" value="1"/>
</dbReference>
<dbReference type="GO" id="GO:0016773">
    <property type="term" value="F:phosphotransferase activity, alcohol group as acceptor"/>
    <property type="evidence" value="ECO:0007669"/>
    <property type="project" value="InterPro"/>
</dbReference>
<dbReference type="GO" id="GO:0016301">
    <property type="term" value="F:kinase activity"/>
    <property type="evidence" value="ECO:0007669"/>
    <property type="project" value="UniProtKB-KW"/>
</dbReference>
<evidence type="ECO:0000256" key="4">
    <source>
        <dbReference type="ARBA" id="ARBA00022777"/>
    </source>
</evidence>
<evidence type="ECO:0000256" key="3">
    <source>
        <dbReference type="ARBA" id="ARBA00022723"/>
    </source>
</evidence>
<evidence type="ECO:0000256" key="1">
    <source>
        <dbReference type="ARBA" id="ARBA00022490"/>
    </source>
</evidence>
<dbReference type="PANTHER" id="PTHR21208">
    <property type="entry name" value="ADP-DEPENDENT GLUCOKINASE"/>
    <property type="match status" value="1"/>
</dbReference>
<gene>
    <name evidence="7" type="ORF">Sv326_0933</name>
</gene>
<dbReference type="SUPFAM" id="SSF53613">
    <property type="entry name" value="Ribokinase-like"/>
    <property type="match status" value="1"/>
</dbReference>
<protein>
    <submittedName>
        <fullName evidence="7">ADP-dependent phosphofructokinase/glucokinase</fullName>
    </submittedName>
</protein>
<keyword evidence="6" id="KW-0324">Glycolysis</keyword>
<accession>A0A7D5XM26</accession>
<dbReference type="Gene3D" id="3.30.1110.20">
    <property type="match status" value="1"/>
</dbReference>
<keyword evidence="5" id="KW-0460">Magnesium</keyword>
<evidence type="ECO:0000256" key="6">
    <source>
        <dbReference type="ARBA" id="ARBA00023152"/>
    </source>
</evidence>
<keyword evidence="1" id="KW-0963">Cytoplasm</keyword>
<dbReference type="KEGG" id="flt:Sv326_0933"/>
<dbReference type="AlphaFoldDB" id="A0A7D5XM26"/>
<evidence type="ECO:0000313" key="8">
    <source>
        <dbReference type="Proteomes" id="UP000510821"/>
    </source>
</evidence>
<dbReference type="PANTHER" id="PTHR21208:SF1">
    <property type="entry name" value="ADP-DEPENDENT GLUCOKINASE"/>
    <property type="match status" value="1"/>
</dbReference>
<keyword evidence="4 7" id="KW-0418">Kinase</keyword>
<sequence>MEWKSSYRNALLYAERNIAGNALFAYNVNIDAVKHLRGGERFPKRISNLLKESVRNGEQSEVMIDEKTLNLLMDGGYDELRMGGQAGNMSNVASSLGVHCYAHVPSKCREQMSLFEHPENIFIADGSFKNPRQVHRKCDVPVHLVMEFRKGYCFQNVKAPASNRLIASFNPPCAVLEIDDEFRRLIPGVIRKVDKAVIAGFHNPTIGNDFAERLGNVRKHIEELKGVNPNLKIHVELGDFQHPRVLKELTRRILPICDSVGFNEGELEQMKKVLKMKCNIWEACDRICDMFCTAVFHCNSFSFSVEKKEGCPDPLLFGSLLAAHRAATGRDASFKELERFSKRIMVNREGAKQHERFRKIEFRNNAYLAPALDIGEPRMTVGLGDCFTAGYFLTK</sequence>
<dbReference type="InterPro" id="IPR007666">
    <property type="entry name" value="ADP_PFK/GK"/>
</dbReference>
<name>A0A7D5XM26_FERL1</name>
<dbReference type="GO" id="GO:0046872">
    <property type="term" value="F:metal ion binding"/>
    <property type="evidence" value="ECO:0007669"/>
    <property type="project" value="UniProtKB-KW"/>
</dbReference>
<keyword evidence="2" id="KW-0808">Transferase</keyword>
<organism evidence="7 8">
    <name type="scientific">Fermentimicrarchaeum limneticum</name>
    <dbReference type="NCBI Taxonomy" id="2795018"/>
    <lineage>
        <taxon>Archaea</taxon>
        <taxon>Candidatus Micrarchaeota</taxon>
        <taxon>Candidatus Fermentimicrarchaeales</taxon>
        <taxon>Candidatus Fermentimicrarchaeaceae</taxon>
        <taxon>Candidatus Fermentimicrarchaeum</taxon>
    </lineage>
</organism>
<dbReference type="GO" id="GO:0006096">
    <property type="term" value="P:glycolytic process"/>
    <property type="evidence" value="ECO:0007669"/>
    <property type="project" value="UniProtKB-KW"/>
</dbReference>
<evidence type="ECO:0000313" key="7">
    <source>
        <dbReference type="EMBL" id="QLJ53108.1"/>
    </source>
</evidence>
<proteinExistence type="predicted"/>
<dbReference type="PROSITE" id="PS51255">
    <property type="entry name" value="ADPK"/>
    <property type="match status" value="1"/>
</dbReference>
<dbReference type="InterPro" id="IPR029056">
    <property type="entry name" value="Ribokinase-like"/>
</dbReference>
<evidence type="ECO:0000256" key="5">
    <source>
        <dbReference type="ARBA" id="ARBA00022842"/>
    </source>
</evidence>
<evidence type="ECO:0000256" key="2">
    <source>
        <dbReference type="ARBA" id="ARBA00022679"/>
    </source>
</evidence>
<reference evidence="8" key="1">
    <citation type="submission" date="2020-07" db="EMBL/GenBank/DDBJ databases">
        <title>Metabolic diversity and evolutionary history of the archaeal phylum ###Micrarchaeota### uncovered from a freshwater lake metagenome.</title>
        <authorList>
            <person name="Kadnikov V.V."/>
            <person name="Savvichev A.S."/>
            <person name="Mardanov A.V."/>
            <person name="Beletsky A.V."/>
            <person name="Chupakov A.V."/>
            <person name="Kokryatskaya N.M."/>
            <person name="Pimenov N.V."/>
            <person name="Ravin N.V."/>
        </authorList>
    </citation>
    <scope>NUCLEOTIDE SEQUENCE [LARGE SCALE GENOMIC DNA]</scope>
</reference>
<dbReference type="Proteomes" id="UP000510821">
    <property type="component" value="Chromosome"/>
</dbReference>
<keyword evidence="3" id="KW-0479">Metal-binding</keyword>